<dbReference type="GO" id="GO:0005634">
    <property type="term" value="C:nucleus"/>
    <property type="evidence" value="ECO:0007669"/>
    <property type="project" value="TreeGrafter"/>
</dbReference>
<dbReference type="Proteomes" id="UP000077154">
    <property type="component" value="Unassembled WGS sequence"/>
</dbReference>
<dbReference type="SUPFAM" id="SSF52821">
    <property type="entry name" value="Rhodanese/Cell cycle control phosphatase"/>
    <property type="match status" value="1"/>
</dbReference>
<dbReference type="Gene3D" id="3.40.250.10">
    <property type="entry name" value="Rhodanese-like domain"/>
    <property type="match status" value="1"/>
</dbReference>
<dbReference type="Pfam" id="PF00581">
    <property type="entry name" value="Rhodanese"/>
    <property type="match status" value="1"/>
</dbReference>
<feature type="domain" description="Rhodanese" evidence="2">
    <location>
        <begin position="29"/>
        <end position="177"/>
    </location>
</feature>
<dbReference type="InterPro" id="IPR001763">
    <property type="entry name" value="Rhodanese-like_dom"/>
</dbReference>
<dbReference type="EMBL" id="KV441389">
    <property type="protein sequence ID" value="OAF61631.1"/>
    <property type="molecule type" value="Genomic_DNA"/>
</dbReference>
<evidence type="ECO:0000313" key="3">
    <source>
        <dbReference type="EMBL" id="OAF61631.1"/>
    </source>
</evidence>
<dbReference type="RefSeq" id="XP_024326905.1">
    <property type="nucleotide sequence ID" value="XM_024465712.1"/>
</dbReference>
<dbReference type="eggNOG" id="KOG3772">
    <property type="taxonomic scope" value="Eukaryota"/>
</dbReference>
<dbReference type="InterPro" id="IPR036873">
    <property type="entry name" value="Rhodanese-like_dom_sf"/>
</dbReference>
<dbReference type="PROSITE" id="PS50206">
    <property type="entry name" value="RHODANESE_3"/>
    <property type="match status" value="1"/>
</dbReference>
<dbReference type="GeneID" id="36285128"/>
<dbReference type="OrthoDB" id="102559at2759"/>
<sequence length="190" mass="20953">MASSIAPAPVIPGRITAEALSKILLEPSETNKVAVIDVRGEDHIGGHILSSIHVPSNTLDHAIPALIRKLADKEIVIFHCALSQVRGPKAAAQYMREQQRLLGPQGAGRGDVGKKLAKSKVHSEGTEGEASDSKDGEWVDEGTADEKDEKSKLKEQKVYVLDKGFEGWQEIYGRDKRLTENWSEELWHPW</sequence>
<protein>
    <recommendedName>
        <fullName evidence="2">Rhodanese domain-containing protein</fullName>
    </recommendedName>
</protein>
<accession>A0A177AK14</accession>
<dbReference type="GO" id="GO:0005737">
    <property type="term" value="C:cytoplasm"/>
    <property type="evidence" value="ECO:0007669"/>
    <property type="project" value="TreeGrafter"/>
</dbReference>
<proteinExistence type="predicted"/>
<dbReference type="VEuPathDB" id="FungiDB:GMDG_01426"/>
<feature type="compositionally biased region" description="Basic and acidic residues" evidence="1">
    <location>
        <begin position="121"/>
        <end position="137"/>
    </location>
</feature>
<dbReference type="SMART" id="SM00450">
    <property type="entry name" value="RHOD"/>
    <property type="match status" value="1"/>
</dbReference>
<dbReference type="GO" id="GO:0004725">
    <property type="term" value="F:protein tyrosine phosphatase activity"/>
    <property type="evidence" value="ECO:0007669"/>
    <property type="project" value="TreeGrafter"/>
</dbReference>
<dbReference type="PANTHER" id="PTHR10828">
    <property type="entry name" value="M-PHASE INDUCER PHOSPHATASE DUAL SPECIFICITY PHOSPHATASE CDC25"/>
    <property type="match status" value="1"/>
</dbReference>
<gene>
    <name evidence="3" type="ORF">VC83_02042</name>
</gene>
<evidence type="ECO:0000259" key="2">
    <source>
        <dbReference type="PROSITE" id="PS50206"/>
    </source>
</evidence>
<evidence type="ECO:0000256" key="1">
    <source>
        <dbReference type="SAM" id="MobiDB-lite"/>
    </source>
</evidence>
<feature type="region of interest" description="Disordered" evidence="1">
    <location>
        <begin position="101"/>
        <end position="151"/>
    </location>
</feature>
<dbReference type="AlphaFoldDB" id="A0A177AK14"/>
<reference evidence="3" key="1">
    <citation type="submission" date="2016-03" db="EMBL/GenBank/DDBJ databases">
        <title>Updated assembly of Pseudogymnoascus destructans, the fungus causing white-nose syndrome of bats.</title>
        <authorList>
            <person name="Palmer J.M."/>
            <person name="Drees K.P."/>
            <person name="Foster J.T."/>
            <person name="Lindner D.L."/>
        </authorList>
    </citation>
    <scope>NUCLEOTIDE SEQUENCE [LARGE SCALE GENOMIC DNA]</scope>
    <source>
        <strain evidence="3">20631-21</strain>
    </source>
</reference>
<dbReference type="PANTHER" id="PTHR10828:SF38">
    <property type="entry name" value="ARSENICAL-RESISTANCE PROTEIN 2-RELATED"/>
    <property type="match status" value="1"/>
</dbReference>
<name>A0A177AK14_9PEZI</name>
<organism evidence="3">
    <name type="scientific">Pseudogymnoascus destructans</name>
    <dbReference type="NCBI Taxonomy" id="655981"/>
    <lineage>
        <taxon>Eukaryota</taxon>
        <taxon>Fungi</taxon>
        <taxon>Dikarya</taxon>
        <taxon>Ascomycota</taxon>
        <taxon>Pezizomycotina</taxon>
        <taxon>Leotiomycetes</taxon>
        <taxon>Thelebolales</taxon>
        <taxon>Thelebolaceae</taxon>
        <taxon>Pseudogymnoascus</taxon>
    </lineage>
</organism>